<protein>
    <recommendedName>
        <fullName evidence="12">G-protein coupled receptors family 1 profile domain-containing protein</fullName>
    </recommendedName>
</protein>
<comment type="subcellular location">
    <subcellularLocation>
        <location evidence="1">Cell membrane</location>
        <topology evidence="1">Multi-pass membrane protein</topology>
    </subcellularLocation>
</comment>
<dbReference type="PROSITE" id="PS00237">
    <property type="entry name" value="G_PROTEIN_RECEP_F1_1"/>
    <property type="match status" value="1"/>
</dbReference>
<dbReference type="CDD" id="cd15210">
    <property type="entry name" value="7tmA_GPR84-like"/>
    <property type="match status" value="1"/>
</dbReference>
<dbReference type="OrthoDB" id="10044919at2759"/>
<dbReference type="PROSITE" id="PS50262">
    <property type="entry name" value="G_PROTEIN_RECEP_F1_2"/>
    <property type="match status" value="1"/>
</dbReference>
<dbReference type="KEGG" id="ppyr:116168571"/>
<evidence type="ECO:0000256" key="8">
    <source>
        <dbReference type="ARBA" id="ARBA00023170"/>
    </source>
</evidence>
<dbReference type="Gene3D" id="1.20.1070.10">
    <property type="entry name" value="Rhodopsin 7-helix transmembrane proteins"/>
    <property type="match status" value="1"/>
</dbReference>
<dbReference type="GO" id="GO:0005886">
    <property type="term" value="C:plasma membrane"/>
    <property type="evidence" value="ECO:0007669"/>
    <property type="project" value="UniProtKB-SubCell"/>
</dbReference>
<dbReference type="PRINTS" id="PR00237">
    <property type="entry name" value="GPCRRHODOPSN"/>
</dbReference>
<dbReference type="PANTHER" id="PTHR24228:SF63">
    <property type="entry name" value="G-PROTEIN COUPLED RECEPTOR MOODY"/>
    <property type="match status" value="1"/>
</dbReference>
<evidence type="ECO:0000256" key="11">
    <source>
        <dbReference type="SAM" id="Phobius"/>
    </source>
</evidence>
<evidence type="ECO:0000256" key="10">
    <source>
        <dbReference type="RuleBase" id="RU000688"/>
    </source>
</evidence>
<evidence type="ECO:0000256" key="4">
    <source>
        <dbReference type="ARBA" id="ARBA00022692"/>
    </source>
</evidence>
<feature type="transmembrane region" description="Helical" evidence="11">
    <location>
        <begin position="25"/>
        <end position="52"/>
    </location>
</feature>
<dbReference type="RefSeq" id="XP_031340342.1">
    <property type="nucleotide sequence ID" value="XM_031484482.1"/>
</dbReference>
<dbReference type="InterPro" id="IPR017452">
    <property type="entry name" value="GPCR_Rhodpsn_7TM"/>
</dbReference>
<feature type="transmembrane region" description="Helical" evidence="11">
    <location>
        <begin position="143"/>
        <end position="169"/>
    </location>
</feature>
<feature type="transmembrane region" description="Helical" evidence="11">
    <location>
        <begin position="242"/>
        <end position="260"/>
    </location>
</feature>
<keyword evidence="6 10" id="KW-0297">G-protein coupled receptor</keyword>
<reference evidence="13" key="1">
    <citation type="journal article" date="2016" name="Sci. Rep.">
        <title>Molecular characterization of firefly nuptial gifts: a multi-omics approach sheds light on postcopulatory sexual selection.</title>
        <authorList>
            <person name="Al-Wathiqui N."/>
            <person name="Fallon T.R."/>
            <person name="South A."/>
            <person name="Weng J.K."/>
            <person name="Lewis S.M."/>
        </authorList>
    </citation>
    <scope>NUCLEOTIDE SEQUENCE</scope>
</reference>
<evidence type="ECO:0000313" key="13">
    <source>
        <dbReference type="EMBL" id="JAV52395.1"/>
    </source>
</evidence>
<feature type="transmembrane region" description="Helical" evidence="11">
    <location>
        <begin position="104"/>
        <end position="122"/>
    </location>
</feature>
<evidence type="ECO:0000259" key="12">
    <source>
        <dbReference type="PROSITE" id="PS50262"/>
    </source>
</evidence>
<evidence type="ECO:0000256" key="2">
    <source>
        <dbReference type="ARBA" id="ARBA00010663"/>
    </source>
</evidence>
<dbReference type="Pfam" id="PF00001">
    <property type="entry name" value="7tm_1"/>
    <property type="match status" value="1"/>
</dbReference>
<dbReference type="PANTHER" id="PTHR24228">
    <property type="entry name" value="B2 BRADYKININ RECEPTOR/ANGIOTENSIN II RECEPTOR"/>
    <property type="match status" value="1"/>
</dbReference>
<dbReference type="GO" id="GO:0004930">
    <property type="term" value="F:G protein-coupled receptor activity"/>
    <property type="evidence" value="ECO:0007669"/>
    <property type="project" value="UniProtKB-KW"/>
</dbReference>
<sequence length="343" mass="38004">MPLSNFVASECTSARAKIISYSPPLLTAAGVITVITTIIGVIGNSLTIIALLRNSKMRTVAAAFIASLCISDFLICIIVLPFGAHQFFVGTWTHGRFLCTLIPMLRYGSVGVSLLSIATISINRYILIAWPNLYPKVFTKLKVSLYIGIIWAFSYGLQIPTIFGVWGVFGFDEKLGTCSICKDKNGRSAKTALFIIGFVLPAIIIVVSYSKIYWVVRTSHKRLNKHGSTLNTKRSDMRITKMFLVIFLCFTVCYLPLTIAKVFDPNLKSPPLLIVAYILLYLAACLNPVIYVTMNKQYRQAYFDTVKCRVGSSYDSSSPVQQNSKSIMSVVFLKNVVSPNPKV</sequence>
<keyword evidence="4 10" id="KW-0812">Transmembrane</keyword>
<feature type="transmembrane region" description="Helical" evidence="11">
    <location>
        <begin position="272"/>
        <end position="292"/>
    </location>
</feature>
<keyword evidence="3" id="KW-1003">Cell membrane</keyword>
<keyword evidence="9 10" id="KW-0807">Transducer</keyword>
<organism evidence="13">
    <name type="scientific">Photinus pyralis</name>
    <name type="common">Common eastern firefly</name>
    <name type="synonym">Lampyris pyralis</name>
    <dbReference type="NCBI Taxonomy" id="7054"/>
    <lineage>
        <taxon>Eukaryota</taxon>
        <taxon>Metazoa</taxon>
        <taxon>Ecdysozoa</taxon>
        <taxon>Arthropoda</taxon>
        <taxon>Hexapoda</taxon>
        <taxon>Insecta</taxon>
        <taxon>Pterygota</taxon>
        <taxon>Neoptera</taxon>
        <taxon>Endopterygota</taxon>
        <taxon>Coleoptera</taxon>
        <taxon>Polyphaga</taxon>
        <taxon>Elateriformia</taxon>
        <taxon>Elateroidea</taxon>
        <taxon>Lampyridae</taxon>
        <taxon>Lampyrinae</taxon>
        <taxon>Photinus</taxon>
    </lineage>
</organism>
<feature type="transmembrane region" description="Helical" evidence="11">
    <location>
        <begin position="192"/>
        <end position="216"/>
    </location>
</feature>
<dbReference type="InterPro" id="IPR000276">
    <property type="entry name" value="GPCR_Rhodpsn"/>
</dbReference>
<evidence type="ECO:0000256" key="3">
    <source>
        <dbReference type="ARBA" id="ARBA00022475"/>
    </source>
</evidence>
<dbReference type="SUPFAM" id="SSF81321">
    <property type="entry name" value="Family A G protein-coupled receptor-like"/>
    <property type="match status" value="1"/>
</dbReference>
<evidence type="ECO:0000256" key="1">
    <source>
        <dbReference type="ARBA" id="ARBA00004651"/>
    </source>
</evidence>
<feature type="domain" description="G-protein coupled receptors family 1 profile" evidence="12">
    <location>
        <begin position="43"/>
        <end position="291"/>
    </location>
</feature>
<evidence type="ECO:0000256" key="9">
    <source>
        <dbReference type="ARBA" id="ARBA00023224"/>
    </source>
</evidence>
<dbReference type="AlphaFoldDB" id="A0A1Y1JY99"/>
<evidence type="ECO:0000256" key="6">
    <source>
        <dbReference type="ARBA" id="ARBA00023040"/>
    </source>
</evidence>
<comment type="similarity">
    <text evidence="2 10">Belongs to the G-protein coupled receptor 1 family.</text>
</comment>
<dbReference type="SMART" id="SM01381">
    <property type="entry name" value="7TM_GPCR_Srsx"/>
    <property type="match status" value="1"/>
</dbReference>
<proteinExistence type="inferred from homology"/>
<feature type="transmembrane region" description="Helical" evidence="11">
    <location>
        <begin position="59"/>
        <end position="84"/>
    </location>
</feature>
<evidence type="ECO:0000256" key="5">
    <source>
        <dbReference type="ARBA" id="ARBA00022989"/>
    </source>
</evidence>
<accession>A0A1Y1JY99</accession>
<dbReference type="RefSeq" id="XP_031340341.1">
    <property type="nucleotide sequence ID" value="XM_031484481.1"/>
</dbReference>
<keyword evidence="7 11" id="KW-0472">Membrane</keyword>
<keyword evidence="5 11" id="KW-1133">Transmembrane helix</keyword>
<evidence type="ECO:0000256" key="7">
    <source>
        <dbReference type="ARBA" id="ARBA00023136"/>
    </source>
</evidence>
<keyword evidence="8 10" id="KW-0675">Receptor</keyword>
<dbReference type="EMBL" id="GEZM01101679">
    <property type="protein sequence ID" value="JAV52395.1"/>
    <property type="molecule type" value="Transcribed_RNA"/>
</dbReference>
<dbReference type="GeneID" id="116168571"/>
<name>A0A1Y1JY99_PHOPY</name>